<dbReference type="OrthoDB" id="9800971at2"/>
<dbReference type="Pfam" id="PF10115">
    <property type="entry name" value="HlyU"/>
    <property type="match status" value="1"/>
</dbReference>
<sequence>MSFLKRLFGGGGGGSSKGPAAEPIAHNGFRIIVDPIPEDGQFRIAATIEGEVDGETKSHRMIRADVIRDRDEAFEASLRKAKQMIDEQGARLFG</sequence>
<evidence type="ECO:0008006" key="4">
    <source>
        <dbReference type="Google" id="ProtNLM"/>
    </source>
</evidence>
<dbReference type="RefSeq" id="WP_076451014.1">
    <property type="nucleotide sequence ID" value="NZ_FTOQ01000023.1"/>
</dbReference>
<keyword evidence="3" id="KW-1185">Reference proteome</keyword>
<organism evidence="2 3">
    <name type="scientific">Roseivivax lentus</name>
    <dbReference type="NCBI Taxonomy" id="633194"/>
    <lineage>
        <taxon>Bacteria</taxon>
        <taxon>Pseudomonadati</taxon>
        <taxon>Pseudomonadota</taxon>
        <taxon>Alphaproteobacteria</taxon>
        <taxon>Rhodobacterales</taxon>
        <taxon>Roseobacteraceae</taxon>
        <taxon>Roseivivax</taxon>
    </lineage>
</organism>
<gene>
    <name evidence="2" type="ORF">SAMN05421759_12338</name>
</gene>
<dbReference type="Proteomes" id="UP000186684">
    <property type="component" value="Unassembled WGS sequence"/>
</dbReference>
<evidence type="ECO:0000313" key="3">
    <source>
        <dbReference type="Proteomes" id="UP000186684"/>
    </source>
</evidence>
<name>A0A1N7PZP4_9RHOB</name>
<reference evidence="3" key="1">
    <citation type="submission" date="2017-01" db="EMBL/GenBank/DDBJ databases">
        <authorList>
            <person name="Varghese N."/>
            <person name="Submissions S."/>
        </authorList>
    </citation>
    <scope>NUCLEOTIDE SEQUENCE [LARGE SCALE GENOMIC DNA]</scope>
    <source>
        <strain evidence="3">DSM 29430</strain>
    </source>
</reference>
<feature type="region of interest" description="Disordered" evidence="1">
    <location>
        <begin position="1"/>
        <end position="21"/>
    </location>
</feature>
<dbReference type="STRING" id="633194.SAMN05421759_12338"/>
<accession>A0A1N7PZP4</accession>
<dbReference type="EMBL" id="FTOQ01000023">
    <property type="protein sequence ID" value="SIT16070.1"/>
    <property type="molecule type" value="Genomic_DNA"/>
</dbReference>
<proteinExistence type="predicted"/>
<evidence type="ECO:0000313" key="2">
    <source>
        <dbReference type="EMBL" id="SIT16070.1"/>
    </source>
</evidence>
<protein>
    <recommendedName>
        <fullName evidence="4">Transcriptional activator HlyU</fullName>
    </recommendedName>
</protein>
<dbReference type="AlphaFoldDB" id="A0A1N7PZP4"/>
<evidence type="ECO:0000256" key="1">
    <source>
        <dbReference type="SAM" id="MobiDB-lite"/>
    </source>
</evidence>
<dbReference type="InterPro" id="IPR018772">
    <property type="entry name" value="Transcription_activator_HlyU"/>
</dbReference>